<evidence type="ECO:0000313" key="2">
    <source>
        <dbReference type="EMBL" id="CAG6397959.1"/>
    </source>
</evidence>
<accession>A0A9W4GWQ4</accession>
<dbReference type="Proteomes" id="UP001152519">
    <property type="component" value="Unassembled WGS sequence"/>
</dbReference>
<comment type="caution">
    <text evidence="2">The sequence shown here is derived from an EMBL/GenBank/DDBJ whole genome shotgun (WGS) entry which is preliminary data.</text>
</comment>
<evidence type="ECO:0000256" key="1">
    <source>
        <dbReference type="SAM" id="MobiDB-lite"/>
    </source>
</evidence>
<dbReference type="EMBL" id="CAJSLV010000093">
    <property type="protein sequence ID" value="CAG6397959.1"/>
    <property type="molecule type" value="Genomic_DNA"/>
</dbReference>
<sequence>MRLHRAWCENPRSGPKLTEMTSRHPPSYHRPTASAQVPPAPAPAGPAPRPGVAPRGTPRPAPEAPVPAPPAGPAWRPSRPPLAGTRRPHMNLPPSCTRVISTSR</sequence>
<protein>
    <submittedName>
        <fullName evidence="2">Uncharacterized protein</fullName>
    </submittedName>
</protein>
<name>A0A9W4GWQ4_9ACTN</name>
<feature type="region of interest" description="Disordered" evidence="1">
    <location>
        <begin position="1"/>
        <end position="104"/>
    </location>
</feature>
<dbReference type="AlphaFoldDB" id="A0A9W4GWQ4"/>
<gene>
    <name evidence="2" type="ORF">SCOCK_600023</name>
</gene>
<organism evidence="2 3">
    <name type="scientific">Actinacidiphila cocklensis</name>
    <dbReference type="NCBI Taxonomy" id="887465"/>
    <lineage>
        <taxon>Bacteria</taxon>
        <taxon>Bacillati</taxon>
        <taxon>Actinomycetota</taxon>
        <taxon>Actinomycetes</taxon>
        <taxon>Kitasatosporales</taxon>
        <taxon>Streptomycetaceae</taxon>
        <taxon>Actinacidiphila</taxon>
    </lineage>
</organism>
<proteinExistence type="predicted"/>
<evidence type="ECO:0000313" key="3">
    <source>
        <dbReference type="Proteomes" id="UP001152519"/>
    </source>
</evidence>
<reference evidence="2" key="1">
    <citation type="submission" date="2021-05" db="EMBL/GenBank/DDBJ databases">
        <authorList>
            <person name="Arsene-Ploetze F."/>
        </authorList>
    </citation>
    <scope>NUCLEOTIDE SEQUENCE</scope>
    <source>
        <strain evidence="2">DSM 42138</strain>
    </source>
</reference>
<keyword evidence="3" id="KW-1185">Reference proteome</keyword>
<feature type="compositionally biased region" description="Pro residues" evidence="1">
    <location>
        <begin position="38"/>
        <end position="72"/>
    </location>
</feature>